<proteinExistence type="predicted"/>
<evidence type="ECO:0000256" key="2">
    <source>
        <dbReference type="PROSITE-ProRule" id="PRU00252"/>
    </source>
</evidence>
<dbReference type="PANTHER" id="PTHR10302">
    <property type="entry name" value="SINGLE-STRANDED DNA-BINDING PROTEIN"/>
    <property type="match status" value="1"/>
</dbReference>
<gene>
    <name evidence="4" type="ORF">g.20221</name>
</gene>
<evidence type="ECO:0008006" key="5">
    <source>
        <dbReference type="Google" id="ProtNLM"/>
    </source>
</evidence>
<feature type="compositionally biased region" description="Polar residues" evidence="3">
    <location>
        <begin position="212"/>
        <end position="224"/>
    </location>
</feature>
<dbReference type="GO" id="GO:0003697">
    <property type="term" value="F:single-stranded DNA binding"/>
    <property type="evidence" value="ECO:0007669"/>
    <property type="project" value="InterPro"/>
</dbReference>
<dbReference type="NCBIfam" id="TIGR00621">
    <property type="entry name" value="ssb"/>
    <property type="match status" value="1"/>
</dbReference>
<dbReference type="InterPro" id="IPR000424">
    <property type="entry name" value="Primosome_PriB/ssb"/>
</dbReference>
<dbReference type="InterPro" id="IPR011344">
    <property type="entry name" value="ssDNA-bd"/>
</dbReference>
<dbReference type="PANTHER" id="PTHR10302:SF0">
    <property type="entry name" value="SINGLE-STRANDED DNA-BINDING PROTEIN, MITOCHONDRIAL"/>
    <property type="match status" value="1"/>
</dbReference>
<evidence type="ECO:0000256" key="3">
    <source>
        <dbReference type="SAM" id="MobiDB-lite"/>
    </source>
</evidence>
<reference evidence="4" key="1">
    <citation type="submission" date="2015-08" db="EMBL/GenBank/DDBJ databases">
        <authorList>
            <person name="Babu N.S."/>
            <person name="Beckwith C.J."/>
            <person name="Beseler K.G."/>
            <person name="Brison A."/>
            <person name="Carone J.V."/>
            <person name="Caskin T.P."/>
            <person name="Diamond M."/>
            <person name="Durham M.E."/>
            <person name="Foxe J.M."/>
            <person name="Go M."/>
            <person name="Henderson B.A."/>
            <person name="Jones I.B."/>
            <person name="McGettigan J.A."/>
            <person name="Micheletti S.J."/>
            <person name="Nasrallah M.E."/>
            <person name="Ortiz D."/>
            <person name="Piller C.R."/>
            <person name="Privatt S.R."/>
            <person name="Schneider S.L."/>
            <person name="Sharp S."/>
            <person name="Smith T.C."/>
            <person name="Stanton J.D."/>
            <person name="Ullery H.E."/>
            <person name="Wilson R.J."/>
            <person name="Serrano M.G."/>
            <person name="Buck G."/>
            <person name="Lee V."/>
            <person name="Wang Y."/>
            <person name="Carvalho R."/>
            <person name="Voegtly L."/>
            <person name="Shi R."/>
            <person name="Duckworth R."/>
            <person name="Johnson A."/>
            <person name="Loviza R."/>
            <person name="Walstead R."/>
            <person name="Shah Z."/>
            <person name="Kiflezghi M."/>
            <person name="Wade K."/>
            <person name="Ball S.L."/>
            <person name="Bradley K.W."/>
            <person name="Asai D.J."/>
            <person name="Bowman C.A."/>
            <person name="Russell D.A."/>
            <person name="Pope W.H."/>
            <person name="Jacobs-Sera D."/>
            <person name="Hendrix R.W."/>
            <person name="Hatfull G.F."/>
        </authorList>
    </citation>
    <scope>NUCLEOTIDE SEQUENCE</scope>
</reference>
<dbReference type="SUPFAM" id="SSF50249">
    <property type="entry name" value="Nucleic acid-binding proteins"/>
    <property type="match status" value="1"/>
</dbReference>
<name>A0A1D2A935_AUXPR</name>
<dbReference type="AlphaFoldDB" id="A0A1D2A935"/>
<dbReference type="GO" id="GO:0006264">
    <property type="term" value="P:mitochondrial DNA replication"/>
    <property type="evidence" value="ECO:0007669"/>
    <property type="project" value="TreeGrafter"/>
</dbReference>
<dbReference type="Pfam" id="PF00436">
    <property type="entry name" value="SSB"/>
    <property type="match status" value="1"/>
</dbReference>
<protein>
    <recommendedName>
        <fullName evidence="5">Single-stranded DNA-binding protein</fullName>
    </recommendedName>
</protein>
<accession>A0A1D2A935</accession>
<keyword evidence="1 2" id="KW-0238">DNA-binding</keyword>
<evidence type="ECO:0000313" key="4">
    <source>
        <dbReference type="EMBL" id="JAT75455.1"/>
    </source>
</evidence>
<dbReference type="CDD" id="cd04496">
    <property type="entry name" value="SSB_OBF"/>
    <property type="match status" value="1"/>
</dbReference>
<feature type="non-terminal residue" evidence="4">
    <location>
        <position position="1"/>
    </location>
</feature>
<dbReference type="GO" id="GO:0042645">
    <property type="term" value="C:mitochondrial nucleoid"/>
    <property type="evidence" value="ECO:0007669"/>
    <property type="project" value="TreeGrafter"/>
</dbReference>
<feature type="region of interest" description="Disordered" evidence="3">
    <location>
        <begin position="205"/>
        <end position="237"/>
    </location>
</feature>
<dbReference type="PROSITE" id="PS50935">
    <property type="entry name" value="SSB"/>
    <property type="match status" value="1"/>
</dbReference>
<dbReference type="EMBL" id="GDKF01003167">
    <property type="protein sequence ID" value="JAT75455.1"/>
    <property type="molecule type" value="Transcribed_RNA"/>
</dbReference>
<organism evidence="4">
    <name type="scientific">Auxenochlorella protothecoides</name>
    <name type="common">Green microalga</name>
    <name type="synonym">Chlorella protothecoides</name>
    <dbReference type="NCBI Taxonomy" id="3075"/>
    <lineage>
        <taxon>Eukaryota</taxon>
        <taxon>Viridiplantae</taxon>
        <taxon>Chlorophyta</taxon>
        <taxon>core chlorophytes</taxon>
        <taxon>Trebouxiophyceae</taxon>
        <taxon>Chlorellales</taxon>
        <taxon>Chlorellaceae</taxon>
        <taxon>Auxenochlorella</taxon>
    </lineage>
</organism>
<dbReference type="Gene3D" id="2.40.50.140">
    <property type="entry name" value="Nucleic acid-binding proteins"/>
    <property type="match status" value="1"/>
</dbReference>
<dbReference type="InterPro" id="IPR012340">
    <property type="entry name" value="NA-bd_OB-fold"/>
</dbReference>
<sequence>PTPTRSLKDQLCPISGIRVSRVSNLLMMRYALSLLACAAPTARVAGGMRHAAALHTSRAHLHTPTQHMLSSWRQRGVESSRRAAFASQSEGRVAPLEEVPYNKDKYNTVSLIGNLGGDVDLRYLESGSKTATMAMAVSRKTKPAFWVDVVVWNELAEAAAQGLRKGSKVEVEGYLTILDTAAGNRKAQVVARAIRKVIYDAQGQGNDAFPSSHESAPPHQSSGAGEQASPAAKQRLSNEEQDQLWMNLFENPSDWLDYRGKKESGSVKPRHPDFKLRNGGLNAPALWISSSPAWVKSELHKLDSQGQLHTADTV</sequence>
<evidence type="ECO:0000256" key="1">
    <source>
        <dbReference type="ARBA" id="ARBA00023125"/>
    </source>
</evidence>